<dbReference type="PANTHER" id="PTHR43283">
    <property type="entry name" value="BETA-LACTAMASE-RELATED"/>
    <property type="match status" value="1"/>
</dbReference>
<evidence type="ECO:0000259" key="2">
    <source>
        <dbReference type="Pfam" id="PF00144"/>
    </source>
</evidence>
<keyword evidence="1 3" id="KW-0378">Hydrolase</keyword>
<dbReference type="AlphaFoldDB" id="A0A933GKC7"/>
<dbReference type="SUPFAM" id="SSF56601">
    <property type="entry name" value="beta-lactamase/transpeptidase-like"/>
    <property type="match status" value="1"/>
</dbReference>
<protein>
    <submittedName>
        <fullName evidence="3">Serine hydrolase</fullName>
    </submittedName>
</protein>
<comment type="caution">
    <text evidence="3">The sequence shown here is derived from an EMBL/GenBank/DDBJ whole genome shotgun (WGS) entry which is preliminary data.</text>
</comment>
<organism evidence="3 4">
    <name type="scientific">Tectimicrobiota bacterium</name>
    <dbReference type="NCBI Taxonomy" id="2528274"/>
    <lineage>
        <taxon>Bacteria</taxon>
        <taxon>Pseudomonadati</taxon>
        <taxon>Nitrospinota/Tectimicrobiota group</taxon>
        <taxon>Candidatus Tectimicrobiota</taxon>
    </lineage>
</organism>
<evidence type="ECO:0000313" key="3">
    <source>
        <dbReference type="EMBL" id="MBI4595446.1"/>
    </source>
</evidence>
<dbReference type="InterPro" id="IPR012338">
    <property type="entry name" value="Beta-lactam/transpept-like"/>
</dbReference>
<dbReference type="GO" id="GO:0016787">
    <property type="term" value="F:hydrolase activity"/>
    <property type="evidence" value="ECO:0007669"/>
    <property type="project" value="UniProtKB-KW"/>
</dbReference>
<feature type="domain" description="Beta-lactamase-related" evidence="2">
    <location>
        <begin position="18"/>
        <end position="397"/>
    </location>
</feature>
<gene>
    <name evidence="3" type="ORF">HY730_03605</name>
</gene>
<reference evidence="3" key="1">
    <citation type="submission" date="2020-07" db="EMBL/GenBank/DDBJ databases">
        <title>Huge and variable diversity of episymbiotic CPR bacteria and DPANN archaea in groundwater ecosystems.</title>
        <authorList>
            <person name="He C.Y."/>
            <person name="Keren R."/>
            <person name="Whittaker M."/>
            <person name="Farag I.F."/>
            <person name="Doudna J."/>
            <person name="Cate J.H.D."/>
            <person name="Banfield J.F."/>
        </authorList>
    </citation>
    <scope>NUCLEOTIDE SEQUENCE</scope>
    <source>
        <strain evidence="3">NC_groundwater_1482_Ag_S-0.65um_47_24</strain>
    </source>
</reference>
<sequence length="415" mass="45709">MKNSKSKLNERIGPLLEKGFLEQVYPGAVLLIAQATEMLYFNAAGMACLEPEKEAMRLDTLFDLASLTKVLATVPALMHLLTKRVLRLDSTLCSLLPDLPDVCAASEETRSITVRHLLAHSSGLAAWHPFYQDVLAKRIPFGLEAKEQIYRMLFGLPLVSPPGQKSLYSDLDFILLGILIEKTRGLSLEEICSAEIYKPLGMFKTFFGSQINRPCSCTTPQGRKIALDPPLEKGDEGGPLPWLKGESGDCQTKSKSLNLPVAATEFSDWRGGVLKGEVHDENAYVMGGSAGHAGLFSTAEDIFLFCQNIILSLRDNQGFWPRALMAEVVRRQNLPSGSTWALGWDTPSATGSTSGELFSPYSIGHTGFTGTSIWIDLAAELTVIFLTNRVHPSRSNERIRSFRPLLHNSIREIII</sequence>
<dbReference type="Gene3D" id="3.40.710.10">
    <property type="entry name" value="DD-peptidase/beta-lactamase superfamily"/>
    <property type="match status" value="1"/>
</dbReference>
<dbReference type="Pfam" id="PF00144">
    <property type="entry name" value="Beta-lactamase"/>
    <property type="match status" value="1"/>
</dbReference>
<proteinExistence type="predicted"/>
<dbReference type="Proteomes" id="UP000772181">
    <property type="component" value="Unassembled WGS sequence"/>
</dbReference>
<dbReference type="InterPro" id="IPR050789">
    <property type="entry name" value="Diverse_Enzym_Activities"/>
</dbReference>
<dbReference type="InterPro" id="IPR001466">
    <property type="entry name" value="Beta-lactam-related"/>
</dbReference>
<evidence type="ECO:0000256" key="1">
    <source>
        <dbReference type="ARBA" id="ARBA00022801"/>
    </source>
</evidence>
<dbReference type="EMBL" id="JACQWF010000161">
    <property type="protein sequence ID" value="MBI4595446.1"/>
    <property type="molecule type" value="Genomic_DNA"/>
</dbReference>
<accession>A0A933GKC7</accession>
<dbReference type="PANTHER" id="PTHR43283:SF11">
    <property type="entry name" value="BETA-LACTAMASE-RELATED DOMAIN-CONTAINING PROTEIN"/>
    <property type="match status" value="1"/>
</dbReference>
<name>A0A933GKC7_UNCTE</name>
<evidence type="ECO:0000313" key="4">
    <source>
        <dbReference type="Proteomes" id="UP000772181"/>
    </source>
</evidence>